<keyword evidence="1" id="KW-0472">Membrane</keyword>
<dbReference type="AlphaFoldDB" id="A0A859FBT1"/>
<dbReference type="Proteomes" id="UP000318138">
    <property type="component" value="Chromosome"/>
</dbReference>
<feature type="transmembrane region" description="Helical" evidence="1">
    <location>
        <begin position="238"/>
        <end position="258"/>
    </location>
</feature>
<keyword evidence="1" id="KW-0812">Transmembrane</keyword>
<dbReference type="KEGG" id="psua:FLK61_24785"/>
<feature type="transmembrane region" description="Helical" evidence="1">
    <location>
        <begin position="287"/>
        <end position="309"/>
    </location>
</feature>
<feature type="transmembrane region" description="Helical" evidence="1">
    <location>
        <begin position="12"/>
        <end position="32"/>
    </location>
</feature>
<protein>
    <submittedName>
        <fullName evidence="2">Uncharacterized protein</fullName>
    </submittedName>
</protein>
<evidence type="ECO:0000256" key="1">
    <source>
        <dbReference type="SAM" id="Phobius"/>
    </source>
</evidence>
<feature type="transmembrane region" description="Helical" evidence="1">
    <location>
        <begin position="316"/>
        <end position="334"/>
    </location>
</feature>
<gene>
    <name evidence="2" type="ORF">FLK61_24785</name>
</gene>
<proteinExistence type="predicted"/>
<evidence type="ECO:0000313" key="3">
    <source>
        <dbReference type="Proteomes" id="UP000318138"/>
    </source>
</evidence>
<organism evidence="2 3">
    <name type="scientific">Paenalkalicoccus suaedae</name>
    <dbReference type="NCBI Taxonomy" id="2592382"/>
    <lineage>
        <taxon>Bacteria</taxon>
        <taxon>Bacillati</taxon>
        <taxon>Bacillota</taxon>
        <taxon>Bacilli</taxon>
        <taxon>Bacillales</taxon>
        <taxon>Bacillaceae</taxon>
        <taxon>Paenalkalicoccus</taxon>
    </lineage>
</organism>
<dbReference type="RefSeq" id="WP_176008038.1">
    <property type="nucleotide sequence ID" value="NZ_CP041372.2"/>
</dbReference>
<reference evidence="3" key="1">
    <citation type="submission" date="2019-07" db="EMBL/GenBank/DDBJ databases">
        <title>Bacillus alkalisoli sp. nov. isolated from saline soil.</title>
        <authorList>
            <person name="Sun J.-Q."/>
            <person name="Xu L."/>
        </authorList>
    </citation>
    <scope>NUCLEOTIDE SEQUENCE [LARGE SCALE GENOMIC DNA]</scope>
    <source>
        <strain evidence="3">M4U3P1</strain>
    </source>
</reference>
<keyword evidence="1" id="KW-1133">Transmembrane helix</keyword>
<feature type="transmembrane region" description="Helical" evidence="1">
    <location>
        <begin position="354"/>
        <end position="372"/>
    </location>
</feature>
<keyword evidence="3" id="KW-1185">Reference proteome</keyword>
<accession>A0A859FBT1</accession>
<sequence>MMRVFWNECKKMMSWPIILLIVLVNVAFYVLFIEFYFEYFPNGSEAITFELESEWIQEFGPHPIAGKMIDDLWIQLEEEKLALTPDLFTLPQVQAMGVDNIDDIVALSGGSKEYWDMYNAINQSDLADDYQRITQLNYRLHVYEESTEYPLRSEHPSYTEAQQQRYAELENRYEYGTYQTRIVDNIQRISYFSGVSMLTTLSLLLAPAVLRDTNRNTTSLLYTSKVGRRLAWTKWRTGLLLSFLFITLFISFLGYMYVNQGLQLTWGMDVAHFGYDPKWIDMTVQQYILLSVGLLYAMGMLYAVLALALSHIQSGVIAQLSIQTILVSLFIWGISSRIVEYPFSLYRNPWTMPVLIATLVTLAIATFTWTYLREQKKDL</sequence>
<evidence type="ECO:0000313" key="2">
    <source>
        <dbReference type="EMBL" id="QKS69994.1"/>
    </source>
</evidence>
<dbReference type="EMBL" id="CP041372">
    <property type="protein sequence ID" value="QKS69994.1"/>
    <property type="molecule type" value="Genomic_DNA"/>
</dbReference>
<name>A0A859FBT1_9BACI</name>